<keyword evidence="11" id="KW-0460">Magnesium</keyword>
<dbReference type="Gene3D" id="3.20.20.70">
    <property type="entry name" value="Aldolase class I"/>
    <property type="match status" value="1"/>
</dbReference>
<dbReference type="GO" id="GO:0008270">
    <property type="term" value="F:zinc ion binding"/>
    <property type="evidence" value="ECO:0007669"/>
    <property type="project" value="TreeGrafter"/>
</dbReference>
<dbReference type="GO" id="GO:0005829">
    <property type="term" value="C:cytosol"/>
    <property type="evidence" value="ECO:0007669"/>
    <property type="project" value="TreeGrafter"/>
</dbReference>
<dbReference type="OrthoDB" id="9805001at2"/>
<dbReference type="GO" id="GO:0004655">
    <property type="term" value="F:porphobilinogen synthase activity"/>
    <property type="evidence" value="ECO:0007669"/>
    <property type="project" value="UniProtKB-EC"/>
</dbReference>
<gene>
    <name evidence="13" type="ORF">NHE_0376</name>
</gene>
<dbReference type="AlphaFoldDB" id="X5HLN3"/>
<dbReference type="KEGG" id="nhm:NHE_0376"/>
<dbReference type="UniPathway" id="UPA00251">
    <property type="reaction ID" value="UER00318"/>
</dbReference>
<evidence type="ECO:0000256" key="12">
    <source>
        <dbReference type="RuleBase" id="RU004161"/>
    </source>
</evidence>
<comment type="similarity">
    <text evidence="2 12">Belongs to the ALAD family.</text>
</comment>
<evidence type="ECO:0000256" key="3">
    <source>
        <dbReference type="ARBA" id="ARBA00012053"/>
    </source>
</evidence>
<keyword evidence="6" id="KW-0456">Lyase</keyword>
<keyword evidence="7" id="KW-0627">Porphyrin biosynthesis</keyword>
<proteinExistence type="inferred from homology"/>
<keyword evidence="14" id="KW-1185">Reference proteome</keyword>
<dbReference type="InterPro" id="IPR013785">
    <property type="entry name" value="Aldolase_TIM"/>
</dbReference>
<evidence type="ECO:0000256" key="8">
    <source>
        <dbReference type="ARBA" id="ARBA00032837"/>
    </source>
</evidence>
<evidence type="ECO:0000256" key="7">
    <source>
        <dbReference type="ARBA" id="ARBA00023244"/>
    </source>
</evidence>
<evidence type="ECO:0000256" key="11">
    <source>
        <dbReference type="PIRSR" id="PIRSR001415-5"/>
    </source>
</evidence>
<organism evidence="13 14">
    <name type="scientific">Neorickettsia helminthoeca str. Oregon</name>
    <dbReference type="NCBI Taxonomy" id="1286528"/>
    <lineage>
        <taxon>Bacteria</taxon>
        <taxon>Pseudomonadati</taxon>
        <taxon>Pseudomonadota</taxon>
        <taxon>Alphaproteobacteria</taxon>
        <taxon>Rickettsiales</taxon>
        <taxon>Anaplasmataceae</taxon>
        <taxon>Neorickettsia</taxon>
    </lineage>
</organism>
<reference evidence="13 14" key="1">
    <citation type="submission" date="2014-03" db="EMBL/GenBank/DDBJ databases">
        <title>Sequencing and Comparison of Genomes and Transcriptome Profiles of Human Ehrlichiosis Agents.</title>
        <authorList>
            <person name="Lin M."/>
            <person name="Daugherty S.C."/>
            <person name="Nagaraj S."/>
            <person name="Cheng Z."/>
            <person name="Xiong Q."/>
            <person name="Lin F.-Y."/>
            <person name="Sengamalay N."/>
            <person name="Ott S."/>
            <person name="Godinez A."/>
            <person name="Tallon L.J."/>
            <person name="Sadzewicz L."/>
            <person name="Fraser C.M."/>
            <person name="Dunning Hotopp J.C."/>
            <person name="Rikihisa Y."/>
        </authorList>
    </citation>
    <scope>NUCLEOTIDE SEQUENCE [LARGE SCALE GENOMIC DNA]</scope>
    <source>
        <strain evidence="13 14">Oregon</strain>
    </source>
</reference>
<dbReference type="PANTHER" id="PTHR11458">
    <property type="entry name" value="DELTA-AMINOLEVULINIC ACID DEHYDRATASE"/>
    <property type="match status" value="1"/>
</dbReference>
<comment type="catalytic activity">
    <reaction evidence="9">
        <text>2 5-aminolevulinate = porphobilinogen + 2 H2O + H(+)</text>
        <dbReference type="Rhea" id="RHEA:24064"/>
        <dbReference type="ChEBI" id="CHEBI:15377"/>
        <dbReference type="ChEBI" id="CHEBI:15378"/>
        <dbReference type="ChEBI" id="CHEBI:58126"/>
        <dbReference type="ChEBI" id="CHEBI:356416"/>
        <dbReference type="EC" id="4.2.1.24"/>
    </reaction>
</comment>
<evidence type="ECO:0000256" key="9">
    <source>
        <dbReference type="ARBA" id="ARBA00047651"/>
    </source>
</evidence>
<evidence type="ECO:0000256" key="6">
    <source>
        <dbReference type="ARBA" id="ARBA00023239"/>
    </source>
</evidence>
<evidence type="ECO:0000313" key="13">
    <source>
        <dbReference type="EMBL" id="AHX11325.1"/>
    </source>
</evidence>
<name>X5HLN3_9RICK</name>
<protein>
    <recommendedName>
        <fullName evidence="4">Delta-aminolevulinic acid dehydratase</fullName>
        <ecNumber evidence="3">4.2.1.24</ecNumber>
    </recommendedName>
    <alternativeName>
        <fullName evidence="8">Porphobilinogen synthase</fullName>
    </alternativeName>
</protein>
<evidence type="ECO:0000256" key="4">
    <source>
        <dbReference type="ARBA" id="ARBA00020771"/>
    </source>
</evidence>
<dbReference type="GO" id="GO:0006782">
    <property type="term" value="P:protoporphyrinogen IX biosynthetic process"/>
    <property type="evidence" value="ECO:0007669"/>
    <property type="project" value="UniProtKB-UniPathway"/>
</dbReference>
<keyword evidence="11" id="KW-0479">Metal-binding</keyword>
<dbReference type="Proteomes" id="UP000023755">
    <property type="component" value="Chromosome"/>
</dbReference>
<dbReference type="InterPro" id="IPR001731">
    <property type="entry name" value="ALAD"/>
</dbReference>
<dbReference type="EC" id="4.2.1.24" evidence="3"/>
<dbReference type="PIRSF" id="PIRSF001415">
    <property type="entry name" value="Porphbilin_synth"/>
    <property type="match status" value="1"/>
</dbReference>
<dbReference type="EMBL" id="CP007481">
    <property type="protein sequence ID" value="AHX11325.1"/>
    <property type="molecule type" value="Genomic_DNA"/>
</dbReference>
<dbReference type="HOGENOM" id="CLU_035731_0_0_5"/>
<comment type="pathway">
    <text evidence="1">Porphyrin-containing compound metabolism; protoporphyrin-IX biosynthesis; coproporphyrinogen-III from 5-aminolevulinate: step 1/4.</text>
</comment>
<sequence length="322" mass="35655">MITTPFVRLRRIRENPIMRDLVADTFISPSQFIFPVFVVEGENLELSVEEMLGVNVYSIDMLGKVIDRALSCGVRSFMLFPRVDESKKSDNAEEAYNPDNLICRAVRGLRERFSSEIVIITDVAADPYTISGHDGLLQNGKILNDETLELLAKQALVQVAAGSDMIAPSDMMDGRILAIRNALDLGNLSSVPILSYSVKYASKLYKPFRSAIGVNKGPIDKRSYQVDCRNSGEAMREIEVDIAEGADIVMIKPANLFLDVIGKAVDQFSVPIFAYQVSGEYQMFRQYGGIEMLIESLIGIKRAGVSSICTYAAIEVAEYLKP</sequence>
<feature type="active site" description="Schiff-base intermediate with substrate" evidence="10">
    <location>
        <position position="199"/>
    </location>
</feature>
<evidence type="ECO:0000256" key="1">
    <source>
        <dbReference type="ARBA" id="ARBA00004694"/>
    </source>
</evidence>
<dbReference type="RefSeq" id="WP_038559291.1">
    <property type="nucleotide sequence ID" value="NZ_CP007481.1"/>
</dbReference>
<feature type="binding site" evidence="11">
    <location>
        <position position="237"/>
    </location>
    <ligand>
        <name>Mg(2+)</name>
        <dbReference type="ChEBI" id="CHEBI:18420"/>
    </ligand>
</feature>
<evidence type="ECO:0000256" key="5">
    <source>
        <dbReference type="ARBA" id="ARBA00023133"/>
    </source>
</evidence>
<dbReference type="SMART" id="SM01004">
    <property type="entry name" value="ALAD"/>
    <property type="match status" value="1"/>
</dbReference>
<dbReference type="PANTHER" id="PTHR11458:SF0">
    <property type="entry name" value="DELTA-AMINOLEVULINIC ACID DEHYDRATASE"/>
    <property type="match status" value="1"/>
</dbReference>
<feature type="active site" description="Schiff-base intermediate with substrate" evidence="10">
    <location>
        <position position="252"/>
    </location>
</feature>
<evidence type="ECO:0000256" key="10">
    <source>
        <dbReference type="PIRSR" id="PIRSR001415-1"/>
    </source>
</evidence>
<evidence type="ECO:0000313" key="14">
    <source>
        <dbReference type="Proteomes" id="UP000023755"/>
    </source>
</evidence>
<evidence type="ECO:0000256" key="2">
    <source>
        <dbReference type="ARBA" id="ARBA00008055"/>
    </source>
</evidence>
<accession>X5HLN3</accession>
<dbReference type="STRING" id="1286528.NHE_0376"/>
<keyword evidence="5" id="KW-0350">Heme biosynthesis</keyword>
<dbReference type="PRINTS" id="PR00144">
    <property type="entry name" value="DALDHYDRTASE"/>
</dbReference>
<dbReference type="NCBIfam" id="NF006762">
    <property type="entry name" value="PRK09283.1"/>
    <property type="match status" value="1"/>
</dbReference>
<dbReference type="SUPFAM" id="SSF51569">
    <property type="entry name" value="Aldolase"/>
    <property type="match status" value="1"/>
</dbReference>
<dbReference type="Pfam" id="PF00490">
    <property type="entry name" value="ALAD"/>
    <property type="match status" value="1"/>
</dbReference>